<keyword evidence="3 7" id="KW-0560">Oxidoreductase</keyword>
<feature type="binding site" description="axial binding residue" evidence="6">
    <location>
        <position position="470"/>
    </location>
    <ligand>
        <name>heme</name>
        <dbReference type="ChEBI" id="CHEBI:30413"/>
    </ligand>
    <ligandPart>
        <name>Fe</name>
        <dbReference type="ChEBI" id="CHEBI:18248"/>
    </ligandPart>
</feature>
<dbReference type="PROSITE" id="PS00086">
    <property type="entry name" value="CYTOCHROME_P450"/>
    <property type="match status" value="1"/>
</dbReference>
<evidence type="ECO:0000313" key="10">
    <source>
        <dbReference type="RefSeq" id="XP_021861630.1"/>
    </source>
</evidence>
<dbReference type="AlphaFoldDB" id="A0A9R0K8T1"/>
<dbReference type="SUPFAM" id="SSF48264">
    <property type="entry name" value="Cytochrome P450"/>
    <property type="match status" value="1"/>
</dbReference>
<dbReference type="GeneID" id="110800627"/>
<dbReference type="InterPro" id="IPR036396">
    <property type="entry name" value="Cyt_P450_sf"/>
</dbReference>
<dbReference type="Proteomes" id="UP000813463">
    <property type="component" value="Chromosome 5"/>
</dbReference>
<proteinExistence type="inferred from homology"/>
<dbReference type="InterPro" id="IPR001128">
    <property type="entry name" value="Cyt_P450"/>
</dbReference>
<dbReference type="Gene3D" id="1.10.630.10">
    <property type="entry name" value="Cytochrome P450"/>
    <property type="match status" value="1"/>
</dbReference>
<name>A0A9R0K8T1_SPIOL</name>
<dbReference type="PANTHER" id="PTHR47947:SF19">
    <property type="entry name" value="CYTOCHROME P450 82C3-RELATED"/>
    <property type="match status" value="1"/>
</dbReference>
<sequence length="532" mass="60078">MALHSPINLSAEAVFAIVVPLILFLYCLVRWKSNTDNAKQKPPQPTGSWPIIGHLPLLGRGLPHITLGNLADKYGPIFIIKLGVNRGLVVSTSETAKECLGTNDKVFANRISTIFAEHLGYNSLLLGFSPYGQYWRQMRKIVVTELLSNHRLETLNHLRTSNVRSLIKAIHDSFLINRNSSPGFDNDVIVDMKQWFNDINLNTTMRLIAGKSLKEFYHGEEEYNKYKKALRDFFDLGGAFVPADALPFLRCLDIGGYEKAIKKVAKEIDHVAQAWLDEHRAKRLSEQEKENNYKDFMDVMLGIFETKQNNPTQPEADTIIKATCMALILGGTDTTSATLTWALSLLMNNRESLKKAQTEIDNHVGKERQVVESDLKKLVYLQAVLKETLRLYPAVPLLQREAITDCTVSGYHILAGTQLFVNISKIHRDPKLWADPLDFHPERFLTTHMEYDVRGQNFELIPFGSGRRVCPGISFALQTMQFTLASLIHSFDISTVSDKAVDMTEGFGITNLKATPLEVLLKPRLPDHVYKL</sequence>
<dbReference type="GO" id="GO:0016705">
    <property type="term" value="F:oxidoreductase activity, acting on paired donors, with incorporation or reduction of molecular oxygen"/>
    <property type="evidence" value="ECO:0007669"/>
    <property type="project" value="InterPro"/>
</dbReference>
<keyword evidence="1 6" id="KW-0349">Heme</keyword>
<protein>
    <submittedName>
        <fullName evidence="10">Cytochrome P450 CYP82D47-like</fullName>
    </submittedName>
</protein>
<keyword evidence="2 6" id="KW-0479">Metal-binding</keyword>
<comment type="cofactor">
    <cofactor evidence="6">
        <name>heme</name>
        <dbReference type="ChEBI" id="CHEBI:30413"/>
    </cofactor>
</comment>
<feature type="transmembrane region" description="Helical" evidence="8">
    <location>
        <begin position="13"/>
        <end position="31"/>
    </location>
</feature>
<evidence type="ECO:0000256" key="4">
    <source>
        <dbReference type="ARBA" id="ARBA00023004"/>
    </source>
</evidence>
<keyword evidence="8" id="KW-1133">Transmembrane helix</keyword>
<keyword evidence="5 7" id="KW-0503">Monooxygenase</keyword>
<keyword evidence="8" id="KW-0472">Membrane</keyword>
<keyword evidence="8" id="KW-0812">Transmembrane</keyword>
<evidence type="ECO:0000256" key="1">
    <source>
        <dbReference type="ARBA" id="ARBA00022617"/>
    </source>
</evidence>
<reference evidence="9" key="1">
    <citation type="journal article" date="2021" name="Nat. Commun.">
        <title>Genomic analyses provide insights into spinach domestication and the genetic basis of agronomic traits.</title>
        <authorList>
            <person name="Cai X."/>
            <person name="Sun X."/>
            <person name="Xu C."/>
            <person name="Sun H."/>
            <person name="Wang X."/>
            <person name="Ge C."/>
            <person name="Zhang Z."/>
            <person name="Wang Q."/>
            <person name="Fei Z."/>
            <person name="Jiao C."/>
            <person name="Wang Q."/>
        </authorList>
    </citation>
    <scope>NUCLEOTIDE SEQUENCE [LARGE SCALE GENOMIC DNA]</scope>
    <source>
        <strain evidence="9">cv. Varoflay</strain>
    </source>
</reference>
<dbReference type="OrthoDB" id="2789670at2759"/>
<evidence type="ECO:0000256" key="6">
    <source>
        <dbReference type="PIRSR" id="PIRSR602401-1"/>
    </source>
</evidence>
<dbReference type="PRINTS" id="PR00385">
    <property type="entry name" value="P450"/>
</dbReference>
<evidence type="ECO:0000256" key="5">
    <source>
        <dbReference type="ARBA" id="ARBA00023033"/>
    </source>
</evidence>
<dbReference type="Pfam" id="PF00067">
    <property type="entry name" value="p450"/>
    <property type="match status" value="1"/>
</dbReference>
<evidence type="ECO:0000256" key="3">
    <source>
        <dbReference type="ARBA" id="ARBA00023002"/>
    </source>
</evidence>
<reference evidence="10" key="2">
    <citation type="submission" date="2025-08" db="UniProtKB">
        <authorList>
            <consortium name="RefSeq"/>
        </authorList>
    </citation>
    <scope>IDENTIFICATION</scope>
    <source>
        <tissue evidence="10">Leaf</tissue>
    </source>
</reference>
<dbReference type="RefSeq" id="XP_021861630.1">
    <property type="nucleotide sequence ID" value="XM_022005938.2"/>
</dbReference>
<dbReference type="KEGG" id="soe:110800627"/>
<evidence type="ECO:0000256" key="7">
    <source>
        <dbReference type="RuleBase" id="RU000461"/>
    </source>
</evidence>
<keyword evidence="9" id="KW-1185">Reference proteome</keyword>
<dbReference type="GO" id="GO:0020037">
    <property type="term" value="F:heme binding"/>
    <property type="evidence" value="ECO:0007669"/>
    <property type="project" value="InterPro"/>
</dbReference>
<evidence type="ECO:0000256" key="8">
    <source>
        <dbReference type="SAM" id="Phobius"/>
    </source>
</evidence>
<dbReference type="PANTHER" id="PTHR47947">
    <property type="entry name" value="CYTOCHROME P450 82C3-RELATED"/>
    <property type="match status" value="1"/>
</dbReference>
<keyword evidence="4 6" id="KW-0408">Iron</keyword>
<dbReference type="InterPro" id="IPR017972">
    <property type="entry name" value="Cyt_P450_CS"/>
</dbReference>
<comment type="similarity">
    <text evidence="7">Belongs to the cytochrome P450 family.</text>
</comment>
<gene>
    <name evidence="10" type="primary">LOC110800627</name>
</gene>
<dbReference type="GO" id="GO:0004497">
    <property type="term" value="F:monooxygenase activity"/>
    <property type="evidence" value="ECO:0000318"/>
    <property type="project" value="GO_Central"/>
</dbReference>
<evidence type="ECO:0000256" key="2">
    <source>
        <dbReference type="ARBA" id="ARBA00022723"/>
    </source>
</evidence>
<dbReference type="InterPro" id="IPR050651">
    <property type="entry name" value="Plant_Cytochrome_P450_Monoox"/>
</dbReference>
<accession>A0A9R0K8T1</accession>
<organism evidence="9 10">
    <name type="scientific">Spinacia oleracea</name>
    <name type="common">Spinach</name>
    <dbReference type="NCBI Taxonomy" id="3562"/>
    <lineage>
        <taxon>Eukaryota</taxon>
        <taxon>Viridiplantae</taxon>
        <taxon>Streptophyta</taxon>
        <taxon>Embryophyta</taxon>
        <taxon>Tracheophyta</taxon>
        <taxon>Spermatophyta</taxon>
        <taxon>Magnoliopsida</taxon>
        <taxon>eudicotyledons</taxon>
        <taxon>Gunneridae</taxon>
        <taxon>Pentapetalae</taxon>
        <taxon>Caryophyllales</taxon>
        <taxon>Chenopodiaceae</taxon>
        <taxon>Chenopodioideae</taxon>
        <taxon>Anserineae</taxon>
        <taxon>Spinacia</taxon>
    </lineage>
</organism>
<dbReference type="FunFam" id="1.10.630.10:FF:000026">
    <property type="entry name" value="Cytochrome P450 82C4"/>
    <property type="match status" value="1"/>
</dbReference>
<dbReference type="PRINTS" id="PR00463">
    <property type="entry name" value="EP450I"/>
</dbReference>
<evidence type="ECO:0000313" key="9">
    <source>
        <dbReference type="Proteomes" id="UP000813463"/>
    </source>
</evidence>
<dbReference type="InterPro" id="IPR002401">
    <property type="entry name" value="Cyt_P450_E_grp-I"/>
</dbReference>
<dbReference type="GO" id="GO:0005506">
    <property type="term" value="F:iron ion binding"/>
    <property type="evidence" value="ECO:0007669"/>
    <property type="project" value="InterPro"/>
</dbReference>